<dbReference type="AlphaFoldDB" id="A0A8J8SVY7"/>
<comment type="caution">
    <text evidence="7">The sequence shown here is derived from an EMBL/GenBank/DDBJ whole genome shotgun (WGS) entry which is preliminary data.</text>
</comment>
<dbReference type="PANTHER" id="PTHR28511">
    <property type="entry name" value="ENDONUCLEASE V"/>
    <property type="match status" value="1"/>
</dbReference>
<feature type="compositionally biased region" description="Basic and acidic residues" evidence="6">
    <location>
        <begin position="264"/>
        <end position="281"/>
    </location>
</feature>
<evidence type="ECO:0000256" key="2">
    <source>
        <dbReference type="ARBA" id="ARBA00022490"/>
    </source>
</evidence>
<evidence type="ECO:0000313" key="8">
    <source>
        <dbReference type="Proteomes" id="UP000785679"/>
    </source>
</evidence>
<comment type="subcellular location">
    <subcellularLocation>
        <location evidence="1">Cytoplasm</location>
    </subcellularLocation>
</comment>
<dbReference type="GO" id="GO:0016891">
    <property type="term" value="F:RNA endonuclease activity producing 5'-phosphomonoesters, hydrolytic mechanism"/>
    <property type="evidence" value="ECO:0007669"/>
    <property type="project" value="TreeGrafter"/>
</dbReference>
<sequence>MESTSEEHKQAGAGAEDPYVSKHDRLQTLVDESVKQEWEAEQNRLKLQLIEDDKFDWVLDLENQDNTTLKRVAAIDISYSKTNEQNAVAALIVFEYPSMKVLYEDFEKETTEYPYIPGFLAFKEVPVYSFLFKRLREDKPELWPEVLLVDGNGILHTRGFGAASHIGVVMDIPSVGVGKNVFAVDGITQFGVKELCEKTLLKGGDIQPLVGTSGKTWGIAYRSTDESKNPIIISQGHRVSIETAVKLTKACIRKFRIPEPIRQADQKSRTLVREIYDDPKPASKKPGKK</sequence>
<accession>A0A8J8SVY7</accession>
<dbReference type="Pfam" id="PF04493">
    <property type="entry name" value="Endonuclease_5"/>
    <property type="match status" value="1"/>
</dbReference>
<evidence type="ECO:0008006" key="9">
    <source>
        <dbReference type="Google" id="ProtNLM"/>
    </source>
</evidence>
<feature type="region of interest" description="Disordered" evidence="6">
    <location>
        <begin position="1"/>
        <end position="22"/>
    </location>
</feature>
<dbReference type="HAMAP" id="MF_00801">
    <property type="entry name" value="Endonuclease_5"/>
    <property type="match status" value="1"/>
</dbReference>
<keyword evidence="4" id="KW-0255">Endonuclease</keyword>
<reference evidence="7" key="1">
    <citation type="submission" date="2019-06" db="EMBL/GenBank/DDBJ databases">
        <authorList>
            <person name="Zheng W."/>
        </authorList>
    </citation>
    <scope>NUCLEOTIDE SEQUENCE</scope>
    <source>
        <strain evidence="7">QDHG01</strain>
    </source>
</reference>
<keyword evidence="2" id="KW-0963">Cytoplasm</keyword>
<dbReference type="Gene3D" id="3.30.2170.10">
    <property type="entry name" value="archaeoglobus fulgidus dsm 4304 superfamily"/>
    <property type="match status" value="1"/>
</dbReference>
<gene>
    <name evidence="7" type="ORF">FGO68_gene6603</name>
</gene>
<evidence type="ECO:0000256" key="4">
    <source>
        <dbReference type="ARBA" id="ARBA00022759"/>
    </source>
</evidence>
<dbReference type="EMBL" id="RRYP01022499">
    <property type="protein sequence ID" value="TNV72408.1"/>
    <property type="molecule type" value="Genomic_DNA"/>
</dbReference>
<dbReference type="PANTHER" id="PTHR28511:SF1">
    <property type="entry name" value="ENDONUCLEASE V"/>
    <property type="match status" value="1"/>
</dbReference>
<evidence type="ECO:0000313" key="7">
    <source>
        <dbReference type="EMBL" id="TNV72408.1"/>
    </source>
</evidence>
<keyword evidence="8" id="KW-1185">Reference proteome</keyword>
<dbReference type="InterPro" id="IPR007581">
    <property type="entry name" value="Endonuclease-V"/>
</dbReference>
<name>A0A8J8SVY7_HALGN</name>
<keyword evidence="5" id="KW-0378">Hydrolase</keyword>
<evidence type="ECO:0000256" key="6">
    <source>
        <dbReference type="SAM" id="MobiDB-lite"/>
    </source>
</evidence>
<keyword evidence="3" id="KW-0540">Nuclease</keyword>
<organism evidence="7 8">
    <name type="scientific">Halteria grandinella</name>
    <dbReference type="NCBI Taxonomy" id="5974"/>
    <lineage>
        <taxon>Eukaryota</taxon>
        <taxon>Sar</taxon>
        <taxon>Alveolata</taxon>
        <taxon>Ciliophora</taxon>
        <taxon>Intramacronucleata</taxon>
        <taxon>Spirotrichea</taxon>
        <taxon>Stichotrichia</taxon>
        <taxon>Sporadotrichida</taxon>
        <taxon>Halteriidae</taxon>
        <taxon>Halteria</taxon>
    </lineage>
</organism>
<dbReference type="GO" id="GO:0005730">
    <property type="term" value="C:nucleolus"/>
    <property type="evidence" value="ECO:0007669"/>
    <property type="project" value="TreeGrafter"/>
</dbReference>
<dbReference type="OrthoDB" id="20018at2759"/>
<feature type="compositionally biased region" description="Basic and acidic residues" evidence="6">
    <location>
        <begin position="1"/>
        <end position="10"/>
    </location>
</feature>
<dbReference type="GO" id="GO:0003727">
    <property type="term" value="F:single-stranded RNA binding"/>
    <property type="evidence" value="ECO:0007669"/>
    <property type="project" value="TreeGrafter"/>
</dbReference>
<evidence type="ECO:0000256" key="1">
    <source>
        <dbReference type="ARBA" id="ARBA00004496"/>
    </source>
</evidence>
<dbReference type="GO" id="GO:0005737">
    <property type="term" value="C:cytoplasm"/>
    <property type="evidence" value="ECO:0007669"/>
    <property type="project" value="UniProtKB-SubCell"/>
</dbReference>
<dbReference type="Proteomes" id="UP000785679">
    <property type="component" value="Unassembled WGS sequence"/>
</dbReference>
<dbReference type="GO" id="GO:0006281">
    <property type="term" value="P:DNA repair"/>
    <property type="evidence" value="ECO:0007669"/>
    <property type="project" value="InterPro"/>
</dbReference>
<proteinExistence type="inferred from homology"/>
<evidence type="ECO:0000256" key="5">
    <source>
        <dbReference type="ARBA" id="ARBA00022801"/>
    </source>
</evidence>
<evidence type="ECO:0000256" key="3">
    <source>
        <dbReference type="ARBA" id="ARBA00022722"/>
    </source>
</evidence>
<feature type="region of interest" description="Disordered" evidence="6">
    <location>
        <begin position="264"/>
        <end position="289"/>
    </location>
</feature>
<protein>
    <recommendedName>
        <fullName evidence="9">Endonuclease V</fullName>
    </recommendedName>
</protein>
<dbReference type="CDD" id="cd06559">
    <property type="entry name" value="Endonuclease_V"/>
    <property type="match status" value="1"/>
</dbReference>